<gene>
    <name evidence="1" type="ORF">LCGC14_2568120</name>
</gene>
<name>A0A0F9CU66_9ZZZZ</name>
<dbReference type="EMBL" id="LAZR01042571">
    <property type="protein sequence ID" value="KKL09211.1"/>
    <property type="molecule type" value="Genomic_DNA"/>
</dbReference>
<protein>
    <submittedName>
        <fullName evidence="1">Uncharacterized protein</fullName>
    </submittedName>
</protein>
<evidence type="ECO:0000313" key="1">
    <source>
        <dbReference type="EMBL" id="KKL09211.1"/>
    </source>
</evidence>
<dbReference type="AlphaFoldDB" id="A0A0F9CU66"/>
<sequence>MHPSEMTGDVLDRAIAKELGYKQCSCGRFHMGTFHAEVDILNYTSDVAASMGLMTEKDWQYNINNGYVSIYPHTEQFWHNNTIEGIARAISEAWYSARRNE</sequence>
<proteinExistence type="predicted"/>
<reference evidence="1" key="1">
    <citation type="journal article" date="2015" name="Nature">
        <title>Complex archaea that bridge the gap between prokaryotes and eukaryotes.</title>
        <authorList>
            <person name="Spang A."/>
            <person name="Saw J.H."/>
            <person name="Jorgensen S.L."/>
            <person name="Zaremba-Niedzwiedzka K."/>
            <person name="Martijn J."/>
            <person name="Lind A.E."/>
            <person name="van Eijk R."/>
            <person name="Schleper C."/>
            <person name="Guy L."/>
            <person name="Ettema T.J."/>
        </authorList>
    </citation>
    <scope>NUCLEOTIDE SEQUENCE</scope>
</reference>
<comment type="caution">
    <text evidence="1">The sequence shown here is derived from an EMBL/GenBank/DDBJ whole genome shotgun (WGS) entry which is preliminary data.</text>
</comment>
<organism evidence="1">
    <name type="scientific">marine sediment metagenome</name>
    <dbReference type="NCBI Taxonomy" id="412755"/>
    <lineage>
        <taxon>unclassified sequences</taxon>
        <taxon>metagenomes</taxon>
        <taxon>ecological metagenomes</taxon>
    </lineage>
</organism>
<accession>A0A0F9CU66</accession>